<dbReference type="Proteomes" id="UP001454036">
    <property type="component" value="Unassembled WGS sequence"/>
</dbReference>
<gene>
    <name evidence="1" type="ORF">LIER_37472</name>
</gene>
<dbReference type="AlphaFoldDB" id="A0AAV3PKQ8"/>
<organism evidence="1 2">
    <name type="scientific">Lithospermum erythrorhizon</name>
    <name type="common">Purple gromwell</name>
    <name type="synonym">Lithospermum officinale var. erythrorhizon</name>
    <dbReference type="NCBI Taxonomy" id="34254"/>
    <lineage>
        <taxon>Eukaryota</taxon>
        <taxon>Viridiplantae</taxon>
        <taxon>Streptophyta</taxon>
        <taxon>Embryophyta</taxon>
        <taxon>Tracheophyta</taxon>
        <taxon>Spermatophyta</taxon>
        <taxon>Magnoliopsida</taxon>
        <taxon>eudicotyledons</taxon>
        <taxon>Gunneridae</taxon>
        <taxon>Pentapetalae</taxon>
        <taxon>asterids</taxon>
        <taxon>lamiids</taxon>
        <taxon>Boraginales</taxon>
        <taxon>Boraginaceae</taxon>
        <taxon>Boraginoideae</taxon>
        <taxon>Lithospermeae</taxon>
        <taxon>Lithospermum</taxon>
    </lineage>
</organism>
<sequence length="70" mass="7895">MLIFWDVSRVTCDVLEVDSQEIHLRVIYHLMLFSYGDMASVEILMTFLETFEGVSGLSFNPAKSSIFSAG</sequence>
<keyword evidence="2" id="KW-1185">Reference proteome</keyword>
<evidence type="ECO:0000313" key="1">
    <source>
        <dbReference type="EMBL" id="GAA0152347.1"/>
    </source>
</evidence>
<dbReference type="EMBL" id="BAABME010018038">
    <property type="protein sequence ID" value="GAA0152347.1"/>
    <property type="molecule type" value="Genomic_DNA"/>
</dbReference>
<accession>A0AAV3PKQ8</accession>
<comment type="caution">
    <text evidence="1">The sequence shown here is derived from an EMBL/GenBank/DDBJ whole genome shotgun (WGS) entry which is preliminary data.</text>
</comment>
<protein>
    <submittedName>
        <fullName evidence="1">Uncharacterized protein</fullName>
    </submittedName>
</protein>
<reference evidence="1 2" key="1">
    <citation type="submission" date="2024-01" db="EMBL/GenBank/DDBJ databases">
        <title>The complete chloroplast genome sequence of Lithospermum erythrorhizon: insights into the phylogenetic relationship among Boraginaceae species and the maternal lineages of purple gromwells.</title>
        <authorList>
            <person name="Okada T."/>
            <person name="Watanabe K."/>
        </authorList>
    </citation>
    <scope>NUCLEOTIDE SEQUENCE [LARGE SCALE GENOMIC DNA]</scope>
</reference>
<name>A0AAV3PKQ8_LITER</name>
<evidence type="ECO:0000313" key="2">
    <source>
        <dbReference type="Proteomes" id="UP001454036"/>
    </source>
</evidence>
<proteinExistence type="predicted"/>